<dbReference type="InterPro" id="IPR013762">
    <property type="entry name" value="Integrase-like_cat_sf"/>
</dbReference>
<keyword evidence="3" id="KW-1185">Reference proteome</keyword>
<reference evidence="2" key="1">
    <citation type="submission" date="2022-09" db="EMBL/GenBank/DDBJ databases">
        <authorList>
            <person name="Li Z.-J."/>
        </authorList>
    </citation>
    <scope>NUCLEOTIDE SEQUENCE</scope>
    <source>
        <strain evidence="2">TGB10</strain>
    </source>
</reference>
<evidence type="ECO:0000313" key="3">
    <source>
        <dbReference type="Proteomes" id="UP001164676"/>
    </source>
</evidence>
<name>A0ABY7LA28_9GAMM</name>
<proteinExistence type="predicted"/>
<dbReference type="Proteomes" id="UP001164676">
    <property type="component" value="Chromosome"/>
</dbReference>
<sequence>MSEKLIQLRQEVAENPYVTFDSDGKGVSRVFDMDWDFHALNQNKKTISFGYIDEKYRRDIQSYLYALMQWQKKQSNSDSHVAVSTLVGTRNKLNTIATRWGKSDFSLLSSEREWKRCSKTLHGVGSEGTCRNVASYINSLHKAGLVTRYVHKREYIKWANPDAERGQAIAFPEVIHVSILKTVIEFVETYHPYRHQISEAMEKLYTYQDDMLSAELKALDVSTLTDKQMLTFITRISRKTSMWSERKAIPNFSFHRRGGWLGTLLRMCFICVGLFSAARREELLSMNKESYDDSLAAVPKVSGFTTKGNKGEKIYTTWNTAPIAKLALELAFDATQAARKYSLKRLDDGYQNGLLTQDQYNAKKQDLESAFISSEIPYDCETLINKTSLKYSIDGADDALNLKEFNIIATAEDVEEFDLLNPDRAGSLKVGGGLPRLSPHDLRRSFVVFMVKNRLGNALTVKYQLKHRNINMSNWYANYSELARTNQLLMDTQLMSEFDEAIESSAVDAWDEIYNVSDTLSGAEGERIAQNKAERLAQGEEIVMSRSELVALVRSGDKSIVLLPTGGYCTNRNCERLCSLMDIVEAPCEHKVVTDKAAKRLSRERKKLIASFRAINDMGDYANELILDARKKKIQSIEPTLVKHSIPFDSFNDDIKAVWS</sequence>
<accession>A0ABY7LA28</accession>
<protein>
    <recommendedName>
        <fullName evidence="4">Integrase</fullName>
    </recommendedName>
</protein>
<dbReference type="SUPFAM" id="SSF56349">
    <property type="entry name" value="DNA breaking-rejoining enzymes"/>
    <property type="match status" value="1"/>
</dbReference>
<evidence type="ECO:0000256" key="1">
    <source>
        <dbReference type="ARBA" id="ARBA00023172"/>
    </source>
</evidence>
<dbReference type="RefSeq" id="WP_269597414.1">
    <property type="nucleotide sequence ID" value="NZ_CP114584.1"/>
</dbReference>
<evidence type="ECO:0008006" key="4">
    <source>
        <dbReference type="Google" id="ProtNLM"/>
    </source>
</evidence>
<dbReference type="EMBL" id="CP114584">
    <property type="protein sequence ID" value="WBA14105.1"/>
    <property type="molecule type" value="Genomic_DNA"/>
</dbReference>
<dbReference type="Gene3D" id="1.10.443.10">
    <property type="entry name" value="Intergrase catalytic core"/>
    <property type="match status" value="1"/>
</dbReference>
<organism evidence="2 3">
    <name type="scientific">Salinivibrio proteolyticus</name>
    <dbReference type="NCBI Taxonomy" id="334715"/>
    <lineage>
        <taxon>Bacteria</taxon>
        <taxon>Pseudomonadati</taxon>
        <taxon>Pseudomonadota</taxon>
        <taxon>Gammaproteobacteria</taxon>
        <taxon>Vibrionales</taxon>
        <taxon>Vibrionaceae</taxon>
        <taxon>Salinivibrio</taxon>
    </lineage>
</organism>
<dbReference type="InterPro" id="IPR011010">
    <property type="entry name" value="DNA_brk_join_enz"/>
</dbReference>
<keyword evidence="1" id="KW-0233">DNA recombination</keyword>
<evidence type="ECO:0000313" key="2">
    <source>
        <dbReference type="EMBL" id="WBA14105.1"/>
    </source>
</evidence>
<gene>
    <name evidence="2" type="ORF">N7E60_10305</name>
</gene>